<sequence length="302" mass="32929">MRKRRVDIIPCEDVPKVISNYHICVVKMMKFDFDLISRASQMKLIVQFGVGLDGVDVDAATKRGIKVARIPSGVTGNALSCAEMAIYLMLGLLRKQKEMQIAVDHKMLGVPTGDTLLGKTVFIMGFGNIGLELAKRLRPFGVRIIATKRSWTENSSQLNGASEDLVDQKGAHEDIQKFASIADIVVCCLCLNSETVGVVNKSFLSSMRKGSLLVNVARGRLLDYQSTLHSLESGHLGGLGMDVAWTEPFDPNDPILKFNNVICTPHVAGVTEHSYRSMAKVIGDVALQMHAGSPLTGIEFVN</sequence>
<dbReference type="STRING" id="3659.A0A0A0K455"/>
<dbReference type="InterPro" id="IPR036291">
    <property type="entry name" value="NAD(P)-bd_dom_sf"/>
</dbReference>
<dbReference type="PANTHER" id="PTHR42938">
    <property type="entry name" value="FORMATE DEHYDROGENASE 1"/>
    <property type="match status" value="1"/>
</dbReference>
<proteinExistence type="inferred from homology"/>
<gene>
    <name evidence="5" type="ORF">Csa_7G302340</name>
</gene>
<dbReference type="CDD" id="cd12175">
    <property type="entry name" value="2-Hacid_dh_11"/>
    <property type="match status" value="1"/>
</dbReference>
<evidence type="ECO:0000313" key="6">
    <source>
        <dbReference type="Proteomes" id="UP000029981"/>
    </source>
</evidence>
<dbReference type="SUPFAM" id="SSF52283">
    <property type="entry name" value="Formate/glycerate dehydrogenase catalytic domain-like"/>
    <property type="match status" value="1"/>
</dbReference>
<feature type="domain" description="D-isomer specific 2-hydroxyacid dehydrogenase NAD-binding" evidence="4">
    <location>
        <begin position="87"/>
        <end position="268"/>
    </location>
</feature>
<dbReference type="eggNOG" id="KOG0069">
    <property type="taxonomic scope" value="Eukaryota"/>
</dbReference>
<dbReference type="PANTHER" id="PTHR42938:SF25">
    <property type="entry name" value="D-ISOMER SPECIFIC 2-HYDROXYACID DEHYDROGENASE FAMILY PROTEIN"/>
    <property type="match status" value="1"/>
</dbReference>
<reference evidence="5 6" key="3">
    <citation type="journal article" date="2010" name="BMC Genomics">
        <title>Transcriptome sequencing and comparative analysis of cucumber flowers with different sex types.</title>
        <authorList>
            <person name="Guo S."/>
            <person name="Zheng Y."/>
            <person name="Joung J.G."/>
            <person name="Liu S."/>
            <person name="Zhang Z."/>
            <person name="Crasta O.R."/>
            <person name="Sobral B.W."/>
            <person name="Xu Y."/>
            <person name="Huang S."/>
            <person name="Fei Z."/>
        </authorList>
    </citation>
    <scope>NUCLEOTIDE SEQUENCE [LARGE SCALE GENOMIC DNA]</scope>
    <source>
        <strain evidence="6">cv. 9930</strain>
    </source>
</reference>
<dbReference type="PROSITE" id="PS00671">
    <property type="entry name" value="D_2_HYDROXYACID_DH_3"/>
    <property type="match status" value="1"/>
</dbReference>
<dbReference type="Gene3D" id="3.40.50.720">
    <property type="entry name" value="NAD(P)-binding Rossmann-like Domain"/>
    <property type="match status" value="2"/>
</dbReference>
<protein>
    <submittedName>
        <fullName evidence="5">Uncharacterized protein</fullName>
    </submittedName>
</protein>
<reference evidence="5 6" key="2">
    <citation type="journal article" date="2009" name="PLoS ONE">
        <title>An integrated genetic and cytogenetic map of the cucumber genome.</title>
        <authorList>
            <person name="Ren Y."/>
            <person name="Zhang Z."/>
            <person name="Liu J."/>
            <person name="Staub J.E."/>
            <person name="Han Y."/>
            <person name="Cheng Z."/>
            <person name="Li X."/>
            <person name="Lu J."/>
            <person name="Miao H."/>
            <person name="Kang H."/>
            <person name="Xie B."/>
            <person name="Gu X."/>
            <person name="Wang X."/>
            <person name="Du Y."/>
            <person name="Jin W."/>
            <person name="Huang S."/>
        </authorList>
    </citation>
    <scope>NUCLEOTIDE SEQUENCE [LARGE SCALE GENOMIC DNA]</scope>
    <source>
        <strain evidence="6">cv. 9930</strain>
    </source>
</reference>
<reference evidence="5 6" key="4">
    <citation type="journal article" date="2011" name="BMC Genomics">
        <title>RNA-Seq improves annotation of protein-coding genes in the cucumber genome.</title>
        <authorList>
            <person name="Li Z."/>
            <person name="Zhang Z."/>
            <person name="Yan P."/>
            <person name="Huang S."/>
            <person name="Fei Z."/>
            <person name="Lin K."/>
        </authorList>
    </citation>
    <scope>NUCLEOTIDE SEQUENCE [LARGE SCALE GENOMIC DNA]</scope>
    <source>
        <strain evidence="6">cv. 9930</strain>
    </source>
</reference>
<accession>A0A0A0K455</accession>
<dbReference type="InterPro" id="IPR006139">
    <property type="entry name" value="D-isomer_2_OHA_DH_cat_dom"/>
</dbReference>
<dbReference type="EMBL" id="CM002928">
    <property type="protein sequence ID" value="KGN44470.1"/>
    <property type="molecule type" value="Genomic_DNA"/>
</dbReference>
<evidence type="ECO:0000256" key="1">
    <source>
        <dbReference type="ARBA" id="ARBA00023002"/>
    </source>
</evidence>
<dbReference type="Proteomes" id="UP000029981">
    <property type="component" value="Chromosome 7"/>
</dbReference>
<feature type="domain" description="D-isomer specific 2-hydroxyacid dehydrogenase catalytic" evidence="3">
    <location>
        <begin position="13"/>
        <end position="294"/>
    </location>
</feature>
<dbReference type="InterPro" id="IPR029753">
    <property type="entry name" value="D-isomer_DH_CS"/>
</dbReference>
<organism evidence="5 6">
    <name type="scientific">Cucumis sativus</name>
    <name type="common">Cucumber</name>
    <dbReference type="NCBI Taxonomy" id="3659"/>
    <lineage>
        <taxon>Eukaryota</taxon>
        <taxon>Viridiplantae</taxon>
        <taxon>Streptophyta</taxon>
        <taxon>Embryophyta</taxon>
        <taxon>Tracheophyta</taxon>
        <taxon>Spermatophyta</taxon>
        <taxon>Magnoliopsida</taxon>
        <taxon>eudicotyledons</taxon>
        <taxon>Gunneridae</taxon>
        <taxon>Pentapetalae</taxon>
        <taxon>rosids</taxon>
        <taxon>fabids</taxon>
        <taxon>Cucurbitales</taxon>
        <taxon>Cucurbitaceae</taxon>
        <taxon>Benincaseae</taxon>
        <taxon>Cucumis</taxon>
    </lineage>
</organism>
<dbReference type="InterPro" id="IPR006140">
    <property type="entry name" value="D-isomer_DH_NAD-bd"/>
</dbReference>
<dbReference type="AlphaFoldDB" id="A0A0A0K455"/>
<evidence type="ECO:0000259" key="3">
    <source>
        <dbReference type="Pfam" id="PF00389"/>
    </source>
</evidence>
<keyword evidence="6" id="KW-1185">Reference proteome</keyword>
<evidence type="ECO:0000256" key="2">
    <source>
        <dbReference type="RuleBase" id="RU003719"/>
    </source>
</evidence>
<dbReference type="Pfam" id="PF02826">
    <property type="entry name" value="2-Hacid_dh_C"/>
    <property type="match status" value="1"/>
</dbReference>
<dbReference type="SUPFAM" id="SSF51735">
    <property type="entry name" value="NAD(P)-binding Rossmann-fold domains"/>
    <property type="match status" value="1"/>
</dbReference>
<evidence type="ECO:0000313" key="5">
    <source>
        <dbReference type="EMBL" id="KGN44470.1"/>
    </source>
</evidence>
<keyword evidence="1 2" id="KW-0560">Oxidoreductase</keyword>
<reference evidence="5 6" key="1">
    <citation type="journal article" date="2009" name="Nat. Genet.">
        <title>The genome of the cucumber, Cucumis sativus L.</title>
        <authorList>
            <person name="Huang S."/>
            <person name="Li R."/>
            <person name="Zhang Z."/>
            <person name="Li L."/>
            <person name="Gu X."/>
            <person name="Fan W."/>
            <person name="Lucas W.J."/>
            <person name="Wang X."/>
            <person name="Xie B."/>
            <person name="Ni P."/>
            <person name="Ren Y."/>
            <person name="Zhu H."/>
            <person name="Li J."/>
            <person name="Lin K."/>
            <person name="Jin W."/>
            <person name="Fei Z."/>
            <person name="Li G."/>
            <person name="Staub J."/>
            <person name="Kilian A."/>
            <person name="van der Vossen E.A."/>
            <person name="Wu Y."/>
            <person name="Guo J."/>
            <person name="He J."/>
            <person name="Jia Z."/>
            <person name="Ren Y."/>
            <person name="Tian G."/>
            <person name="Lu Y."/>
            <person name="Ruan J."/>
            <person name="Qian W."/>
            <person name="Wang M."/>
            <person name="Huang Q."/>
            <person name="Li B."/>
            <person name="Xuan Z."/>
            <person name="Cao J."/>
            <person name="Asan"/>
            <person name="Wu Z."/>
            <person name="Zhang J."/>
            <person name="Cai Q."/>
            <person name="Bai Y."/>
            <person name="Zhao B."/>
            <person name="Han Y."/>
            <person name="Li Y."/>
            <person name="Li X."/>
            <person name="Wang S."/>
            <person name="Shi Q."/>
            <person name="Liu S."/>
            <person name="Cho W.K."/>
            <person name="Kim J.Y."/>
            <person name="Xu Y."/>
            <person name="Heller-Uszynska K."/>
            <person name="Miao H."/>
            <person name="Cheng Z."/>
            <person name="Zhang S."/>
            <person name="Wu J."/>
            <person name="Yang Y."/>
            <person name="Kang H."/>
            <person name="Li M."/>
            <person name="Liang H."/>
            <person name="Ren X."/>
            <person name="Shi Z."/>
            <person name="Wen M."/>
            <person name="Jian M."/>
            <person name="Yang H."/>
            <person name="Zhang G."/>
            <person name="Yang Z."/>
            <person name="Chen R."/>
            <person name="Liu S."/>
            <person name="Li J."/>
            <person name="Ma L."/>
            <person name="Liu H."/>
            <person name="Zhou Y."/>
            <person name="Zhao J."/>
            <person name="Fang X."/>
            <person name="Li G."/>
            <person name="Fang L."/>
            <person name="Li Y."/>
            <person name="Liu D."/>
            <person name="Zheng H."/>
            <person name="Zhang Y."/>
            <person name="Qin N."/>
            <person name="Li Z."/>
            <person name="Yang G."/>
            <person name="Yang S."/>
            <person name="Bolund L."/>
            <person name="Kristiansen K."/>
            <person name="Zheng H."/>
            <person name="Li S."/>
            <person name="Zhang X."/>
            <person name="Yang H."/>
            <person name="Wang J."/>
            <person name="Sun R."/>
            <person name="Zhang B."/>
            <person name="Jiang S."/>
            <person name="Wang J."/>
            <person name="Du Y."/>
            <person name="Li S."/>
        </authorList>
    </citation>
    <scope>NUCLEOTIDE SEQUENCE [LARGE SCALE GENOMIC DNA]</scope>
    <source>
        <strain evidence="6">cv. 9930</strain>
    </source>
</reference>
<dbReference type="GO" id="GO:0051287">
    <property type="term" value="F:NAD binding"/>
    <property type="evidence" value="ECO:0007669"/>
    <property type="project" value="InterPro"/>
</dbReference>
<comment type="similarity">
    <text evidence="2">Belongs to the D-isomer specific 2-hydroxyacid dehydrogenase family.</text>
</comment>
<dbReference type="GO" id="GO:0004617">
    <property type="term" value="F:phosphoglycerate dehydrogenase activity"/>
    <property type="evidence" value="ECO:0000318"/>
    <property type="project" value="GO_Central"/>
</dbReference>
<evidence type="ECO:0000259" key="4">
    <source>
        <dbReference type="Pfam" id="PF02826"/>
    </source>
</evidence>
<dbReference type="FunFam" id="3.40.50.720:FF:000291">
    <property type="entry name" value="Phosphoglycerate dehydrogenase, putative, 33424-31403"/>
    <property type="match status" value="1"/>
</dbReference>
<name>A0A0A0K455_CUCSA</name>
<dbReference type="Pfam" id="PF00389">
    <property type="entry name" value="2-Hacid_dh"/>
    <property type="match status" value="1"/>
</dbReference>
<dbReference type="Gramene" id="KGN44470">
    <property type="protein sequence ID" value="KGN44470"/>
    <property type="gene ID" value="Csa_7G302340"/>
</dbReference>
<dbReference type="OMA" id="HIAYFTQ"/>